<name>A0ABR3LTY4_9TELE</name>
<sequence length="127" mass="14332">MQKREREGDRQTRIRSVRCLPPFKKKAAFEVFINITCEAHSRPTEKEHVGNVQKRLSTCLFRQRPARAGQGKSGGERTGILGADFIEKKAPLMMMARRGCSLEKCTGSRGTLNTAPLFAWPRKSNNL</sequence>
<accession>A0ABR3LTY4</accession>
<organism evidence="1 2">
    <name type="scientific">Cirrhinus molitorella</name>
    <name type="common">mud carp</name>
    <dbReference type="NCBI Taxonomy" id="172907"/>
    <lineage>
        <taxon>Eukaryota</taxon>
        <taxon>Metazoa</taxon>
        <taxon>Chordata</taxon>
        <taxon>Craniata</taxon>
        <taxon>Vertebrata</taxon>
        <taxon>Euteleostomi</taxon>
        <taxon>Actinopterygii</taxon>
        <taxon>Neopterygii</taxon>
        <taxon>Teleostei</taxon>
        <taxon>Ostariophysi</taxon>
        <taxon>Cypriniformes</taxon>
        <taxon>Cyprinidae</taxon>
        <taxon>Labeoninae</taxon>
        <taxon>Labeonini</taxon>
        <taxon>Cirrhinus</taxon>
    </lineage>
</organism>
<proteinExistence type="predicted"/>
<keyword evidence="2" id="KW-1185">Reference proteome</keyword>
<evidence type="ECO:0000313" key="1">
    <source>
        <dbReference type="EMBL" id="KAL1256357.1"/>
    </source>
</evidence>
<gene>
    <name evidence="1" type="ORF">QQF64_011902</name>
</gene>
<reference evidence="1 2" key="1">
    <citation type="submission" date="2023-09" db="EMBL/GenBank/DDBJ databases">
        <authorList>
            <person name="Wang M."/>
        </authorList>
    </citation>
    <scope>NUCLEOTIDE SEQUENCE [LARGE SCALE GENOMIC DNA]</scope>
    <source>
        <strain evidence="1">GT-2023</strain>
        <tissue evidence="1">Liver</tissue>
    </source>
</reference>
<protein>
    <submittedName>
        <fullName evidence="1">Uncharacterized protein</fullName>
    </submittedName>
</protein>
<evidence type="ECO:0000313" key="2">
    <source>
        <dbReference type="Proteomes" id="UP001558613"/>
    </source>
</evidence>
<dbReference type="Proteomes" id="UP001558613">
    <property type="component" value="Unassembled WGS sequence"/>
</dbReference>
<comment type="caution">
    <text evidence="1">The sequence shown here is derived from an EMBL/GenBank/DDBJ whole genome shotgun (WGS) entry which is preliminary data.</text>
</comment>
<dbReference type="EMBL" id="JAYMGO010000018">
    <property type="protein sequence ID" value="KAL1256357.1"/>
    <property type="molecule type" value="Genomic_DNA"/>
</dbReference>